<evidence type="ECO:0000313" key="2">
    <source>
        <dbReference type="Proteomes" id="UP000660265"/>
    </source>
</evidence>
<comment type="caution">
    <text evidence="1">The sequence shown here is derived from an EMBL/GenBank/DDBJ whole genome shotgun (WGS) entry which is preliminary data.</text>
</comment>
<reference evidence="2" key="1">
    <citation type="journal article" date="2019" name="Int. J. Syst. Evol. Microbiol.">
        <title>The Global Catalogue of Microorganisms (GCM) 10K type strain sequencing project: providing services to taxonomists for standard genome sequencing and annotation.</title>
        <authorList>
            <consortium name="The Broad Institute Genomics Platform"/>
            <consortium name="The Broad Institute Genome Sequencing Center for Infectious Disease"/>
            <person name="Wu L."/>
            <person name="Ma J."/>
        </authorList>
    </citation>
    <scope>NUCLEOTIDE SEQUENCE [LARGE SCALE GENOMIC DNA]</scope>
    <source>
        <strain evidence="2">CGMCC 4.7275</strain>
    </source>
</reference>
<sequence>MLATASWLMRHLFVAALTGFVIANLAPVLSVSFPITRGARFIAGASSGVVWSPVGDYAARLWDPG</sequence>
<dbReference type="EMBL" id="BMMV01000038">
    <property type="protein sequence ID" value="GGK29104.1"/>
    <property type="molecule type" value="Genomic_DNA"/>
</dbReference>
<dbReference type="RefSeq" id="WP_189111729.1">
    <property type="nucleotide sequence ID" value="NZ_BMMV01000038.1"/>
</dbReference>
<name>A0ABQ2EX10_9ACTN</name>
<dbReference type="Proteomes" id="UP000660265">
    <property type="component" value="Unassembled WGS sequence"/>
</dbReference>
<proteinExistence type="predicted"/>
<organism evidence="1 2">
    <name type="scientific">Streptomyces camponoticapitis</name>
    <dbReference type="NCBI Taxonomy" id="1616125"/>
    <lineage>
        <taxon>Bacteria</taxon>
        <taxon>Bacillati</taxon>
        <taxon>Actinomycetota</taxon>
        <taxon>Actinomycetes</taxon>
        <taxon>Kitasatosporales</taxon>
        <taxon>Streptomycetaceae</taxon>
        <taxon>Streptomyces</taxon>
    </lineage>
</organism>
<accession>A0ABQ2EX10</accession>
<protein>
    <submittedName>
        <fullName evidence="1">Uncharacterized protein</fullName>
    </submittedName>
</protein>
<keyword evidence="2" id="KW-1185">Reference proteome</keyword>
<gene>
    <name evidence="1" type="ORF">GCM10011583_71270</name>
</gene>
<evidence type="ECO:0000313" key="1">
    <source>
        <dbReference type="EMBL" id="GGK29104.1"/>
    </source>
</evidence>